<evidence type="ECO:0000313" key="2">
    <source>
        <dbReference type="Proteomes" id="UP000004136"/>
    </source>
</evidence>
<sequence>MTNIENKSKAQLTRELSEVLAEGREKYGENLVVVNSGTEACPNWIAVHQTPKGSGGIKTLDMFDPSWYKNPAK</sequence>
<organism evidence="1 2">
    <name type="scientific">Bacillus cereus HuA2-1</name>
    <dbReference type="NCBI Taxonomy" id="1053201"/>
    <lineage>
        <taxon>Bacteria</taxon>
        <taxon>Bacillati</taxon>
        <taxon>Bacillota</taxon>
        <taxon>Bacilli</taxon>
        <taxon>Bacillales</taxon>
        <taxon>Bacillaceae</taxon>
        <taxon>Bacillus</taxon>
        <taxon>Bacillus cereus group</taxon>
    </lineage>
</organism>
<dbReference type="AlphaFoldDB" id="J8YQ16"/>
<dbReference type="RefSeq" id="WP_002136916.1">
    <property type="nucleotide sequence ID" value="NZ_JH804672.1"/>
</dbReference>
<proteinExistence type="predicted"/>
<evidence type="ECO:0000313" key="1">
    <source>
        <dbReference type="EMBL" id="EJV84838.1"/>
    </source>
</evidence>
<dbReference type="Proteomes" id="UP000004136">
    <property type="component" value="Unassembled WGS sequence"/>
</dbReference>
<protein>
    <submittedName>
        <fullName evidence="1">Uncharacterized protein</fullName>
    </submittedName>
</protein>
<gene>
    <name evidence="1" type="ORF">IG3_02448</name>
</gene>
<name>J8YQ16_BACCE</name>
<reference evidence="1 2" key="1">
    <citation type="submission" date="2012-04" db="EMBL/GenBank/DDBJ databases">
        <title>The Genome Sequence of Bacillus cereus HuA2-1.</title>
        <authorList>
            <consortium name="The Broad Institute Genome Sequencing Platform"/>
            <consortium name="The Broad Institute Genome Sequencing Center for Infectious Disease"/>
            <person name="Feldgarden M."/>
            <person name="Van der Auwera G.A."/>
            <person name="Mahillon J."/>
            <person name="Duprez V."/>
            <person name="Timmery S."/>
            <person name="Mattelet C."/>
            <person name="Dierick K."/>
            <person name="Sun M."/>
            <person name="Yu Z."/>
            <person name="Zhu L."/>
            <person name="Hu X."/>
            <person name="Shank E.B."/>
            <person name="Swiecicka I."/>
            <person name="Hansen B.M."/>
            <person name="Andrup L."/>
            <person name="Young S.K."/>
            <person name="Zeng Q."/>
            <person name="Gargeya S."/>
            <person name="Fitzgerald M."/>
            <person name="Haas B."/>
            <person name="Abouelleil A."/>
            <person name="Alvarado L."/>
            <person name="Arachchi H.M."/>
            <person name="Berlin A."/>
            <person name="Chapman S.B."/>
            <person name="Goldberg J."/>
            <person name="Griggs A."/>
            <person name="Gujja S."/>
            <person name="Hansen M."/>
            <person name="Howarth C."/>
            <person name="Imamovic A."/>
            <person name="Larimer J."/>
            <person name="McCowen C."/>
            <person name="Montmayeur A."/>
            <person name="Murphy C."/>
            <person name="Neiman D."/>
            <person name="Pearson M."/>
            <person name="Priest M."/>
            <person name="Roberts A."/>
            <person name="Saif S."/>
            <person name="Shea T."/>
            <person name="Sisk P."/>
            <person name="Sykes S."/>
            <person name="Wortman J."/>
            <person name="Nusbaum C."/>
            <person name="Birren B."/>
        </authorList>
    </citation>
    <scope>NUCLEOTIDE SEQUENCE [LARGE SCALE GENOMIC DNA]</scope>
    <source>
        <strain evidence="1 2">HuA2-1</strain>
    </source>
</reference>
<comment type="caution">
    <text evidence="1">The sequence shown here is derived from an EMBL/GenBank/DDBJ whole genome shotgun (WGS) entry which is preliminary data.</text>
</comment>
<dbReference type="OrthoDB" id="9928568at2"/>
<accession>J8YQ16</accession>
<dbReference type="EMBL" id="AHDV01000016">
    <property type="protein sequence ID" value="EJV84838.1"/>
    <property type="molecule type" value="Genomic_DNA"/>
</dbReference>
<dbReference type="HOGENOM" id="CLU_2696730_0_0_9"/>